<dbReference type="EMBL" id="FUWY01000009">
    <property type="protein sequence ID" value="SKA01119.1"/>
    <property type="molecule type" value="Genomic_DNA"/>
</dbReference>
<sequence>MKKIGFCILIVMLLTGCANAPKEVGKTMTCKQDGEVVNIIVIFTTNKDDEIISSSVNTTIKLNTPEDAIVLQASLLQQKLDFEGIEGIKFDYDIKDNQATIIGEYDITKISADVLPRIGFTDDLKTNGKFKTDKFSELYEEVGVACIVE</sequence>
<name>A0A1T4QBL8_9FIRM</name>
<dbReference type="Proteomes" id="UP000243297">
    <property type="component" value="Unassembled WGS sequence"/>
</dbReference>
<dbReference type="SUPFAM" id="SSF160704">
    <property type="entry name" value="YehR-like"/>
    <property type="match status" value="1"/>
</dbReference>
<dbReference type="PROSITE" id="PS51257">
    <property type="entry name" value="PROKAR_LIPOPROTEIN"/>
    <property type="match status" value="1"/>
</dbReference>
<feature type="signal peptide" evidence="1">
    <location>
        <begin position="1"/>
        <end position="20"/>
    </location>
</feature>
<evidence type="ECO:0000256" key="1">
    <source>
        <dbReference type="SAM" id="SignalP"/>
    </source>
</evidence>
<dbReference type="AlphaFoldDB" id="A0A1T4QBL8"/>
<evidence type="ECO:0000313" key="2">
    <source>
        <dbReference type="EMBL" id="SKA01119.1"/>
    </source>
</evidence>
<keyword evidence="2" id="KW-0449">Lipoprotein</keyword>
<keyword evidence="3" id="KW-1185">Reference proteome</keyword>
<dbReference type="STRING" id="118967.SAMN02745191_2392"/>
<feature type="chain" id="PRO_5013295559" evidence="1">
    <location>
        <begin position="21"/>
        <end position="149"/>
    </location>
</feature>
<dbReference type="InterPro" id="IPR036699">
    <property type="entry name" value="YehR-like_sf"/>
</dbReference>
<keyword evidence="1" id="KW-0732">Signal</keyword>
<protein>
    <submittedName>
        <fullName evidence="2">Uncharacterized lipoprotein YehR, DUF1307 family</fullName>
    </submittedName>
</protein>
<gene>
    <name evidence="2" type="ORF">SAMN02745191_2392</name>
</gene>
<proteinExistence type="predicted"/>
<organism evidence="2 3">
    <name type="scientific">Anaerorhabdus furcosa</name>
    <dbReference type="NCBI Taxonomy" id="118967"/>
    <lineage>
        <taxon>Bacteria</taxon>
        <taxon>Bacillati</taxon>
        <taxon>Bacillota</taxon>
        <taxon>Erysipelotrichia</taxon>
        <taxon>Erysipelotrichales</taxon>
        <taxon>Erysipelotrichaceae</taxon>
        <taxon>Anaerorhabdus</taxon>
    </lineage>
</organism>
<evidence type="ECO:0000313" key="3">
    <source>
        <dbReference type="Proteomes" id="UP000243297"/>
    </source>
</evidence>
<dbReference type="RefSeq" id="WP_078712777.1">
    <property type="nucleotide sequence ID" value="NZ_FUWY01000009.1"/>
</dbReference>
<accession>A0A1T4QBL8</accession>
<reference evidence="3" key="1">
    <citation type="submission" date="2017-02" db="EMBL/GenBank/DDBJ databases">
        <authorList>
            <person name="Varghese N."/>
            <person name="Submissions S."/>
        </authorList>
    </citation>
    <scope>NUCLEOTIDE SEQUENCE [LARGE SCALE GENOMIC DNA]</scope>
    <source>
        <strain evidence="3">ATCC 25662</strain>
    </source>
</reference>
<dbReference type="Gene3D" id="3.30.1830.10">
    <property type="entry name" value="YehR-like"/>
    <property type="match status" value="1"/>
</dbReference>